<feature type="region of interest" description="Disordered" evidence="1">
    <location>
        <begin position="148"/>
        <end position="181"/>
    </location>
</feature>
<sequence length="246" mass="26744">MFVYQLPSLNPAKKKEEQDGATGIRTMATADRGVNPLQNAMKMAKVAIQLDGGNKRKEAYCEYLRTINYISHALLEEAGTQKEREMVVAVEEERMLRLAEQCLERAKSFIGKSLVPTDVSVSAASACSPGQSETHQAAVAPLAITTNTVPSSHAPVGEGHKTTSPTKSSHRRVLSDGGGQLSPFLPPEVFQKLQTIESQDTSKRELTPIEQASRLNQKLKATYEARLARLTPGQACQKTSLVGELV</sequence>
<reference evidence="2" key="1">
    <citation type="submission" date="2023-07" db="EMBL/GenBank/DDBJ databases">
        <title>Chromosome-level Genome Assembly of Striped Snakehead (Channa striata).</title>
        <authorList>
            <person name="Liu H."/>
        </authorList>
    </citation>
    <scope>NUCLEOTIDE SEQUENCE</scope>
    <source>
        <strain evidence="2">Gz</strain>
        <tissue evidence="2">Muscle</tissue>
    </source>
</reference>
<keyword evidence="3" id="KW-1185">Reference proteome</keyword>
<evidence type="ECO:0000313" key="3">
    <source>
        <dbReference type="Proteomes" id="UP001187415"/>
    </source>
</evidence>
<dbReference type="InterPro" id="IPR036181">
    <property type="entry name" value="MIT_dom_sf"/>
</dbReference>
<organism evidence="2 3">
    <name type="scientific">Channa striata</name>
    <name type="common">Snakehead murrel</name>
    <name type="synonym">Ophicephalus striatus</name>
    <dbReference type="NCBI Taxonomy" id="64152"/>
    <lineage>
        <taxon>Eukaryota</taxon>
        <taxon>Metazoa</taxon>
        <taxon>Chordata</taxon>
        <taxon>Craniata</taxon>
        <taxon>Vertebrata</taxon>
        <taxon>Euteleostomi</taxon>
        <taxon>Actinopterygii</taxon>
        <taxon>Neopterygii</taxon>
        <taxon>Teleostei</taxon>
        <taxon>Neoteleostei</taxon>
        <taxon>Acanthomorphata</taxon>
        <taxon>Anabantaria</taxon>
        <taxon>Anabantiformes</taxon>
        <taxon>Channoidei</taxon>
        <taxon>Channidae</taxon>
        <taxon>Channa</taxon>
    </lineage>
</organism>
<dbReference type="SUPFAM" id="SSF116846">
    <property type="entry name" value="MIT domain"/>
    <property type="match status" value="1"/>
</dbReference>
<name>A0AA88MRF7_CHASR</name>
<protein>
    <submittedName>
        <fullName evidence="2">Uncharacterized protein</fullName>
    </submittedName>
</protein>
<evidence type="ECO:0000256" key="1">
    <source>
        <dbReference type="SAM" id="MobiDB-lite"/>
    </source>
</evidence>
<comment type="caution">
    <text evidence="2">The sequence shown here is derived from an EMBL/GenBank/DDBJ whole genome shotgun (WGS) entry which is preliminary data.</text>
</comment>
<dbReference type="Proteomes" id="UP001187415">
    <property type="component" value="Unassembled WGS sequence"/>
</dbReference>
<evidence type="ECO:0000313" key="2">
    <source>
        <dbReference type="EMBL" id="KAK2841728.1"/>
    </source>
</evidence>
<gene>
    <name evidence="2" type="ORF">Q5P01_011928</name>
</gene>
<dbReference type="EMBL" id="JAUPFM010000009">
    <property type="protein sequence ID" value="KAK2841728.1"/>
    <property type="molecule type" value="Genomic_DNA"/>
</dbReference>
<proteinExistence type="predicted"/>
<dbReference type="AlphaFoldDB" id="A0AA88MRF7"/>
<accession>A0AA88MRF7</accession>